<reference evidence="1 2" key="1">
    <citation type="submission" date="2020-08" db="EMBL/GenBank/DDBJ databases">
        <title>Genomic Encyclopedia of Type Strains, Phase IV (KMG-V): Genome sequencing to study the core and pangenomes of soil and plant-associated prokaryotes.</title>
        <authorList>
            <person name="Whitman W."/>
        </authorList>
    </citation>
    <scope>NUCLEOTIDE SEQUENCE [LARGE SCALE GENOMIC DNA]</scope>
    <source>
        <strain evidence="1 2">M2T3</strain>
    </source>
</reference>
<evidence type="ECO:0000313" key="2">
    <source>
        <dbReference type="Proteomes" id="UP000521017"/>
    </source>
</evidence>
<gene>
    <name evidence="1" type="ORF">HDF25_000065</name>
</gene>
<comment type="caution">
    <text evidence="1">The sequence shown here is derived from an EMBL/GenBank/DDBJ whole genome shotgun (WGS) entry which is preliminary data.</text>
</comment>
<accession>A0A7X0MGM9</accession>
<dbReference type="RefSeq" id="WP_184621601.1">
    <property type="nucleotide sequence ID" value="NZ_JACHCC010000001.1"/>
</dbReference>
<evidence type="ECO:0000313" key="1">
    <source>
        <dbReference type="EMBL" id="MBB6497941.1"/>
    </source>
</evidence>
<name>A0A7X0MGM9_9SPHI</name>
<dbReference type="EMBL" id="JACHCC010000001">
    <property type="protein sequence ID" value="MBB6497941.1"/>
    <property type="molecule type" value="Genomic_DNA"/>
</dbReference>
<protein>
    <submittedName>
        <fullName evidence="1">Uncharacterized protein</fullName>
    </submittedName>
</protein>
<sequence>MKKAFILSALLFAGISGYTQTYKPVTSTNKYYLQTVKGITYTYKDGVIEVKNNGQYAIGTLSIIASSKVDSTLFGIALFEDTTLGKGETARQSVCFSRGLGKDEKEIPLKEIDPKSLVFSFDKATRAIK</sequence>
<dbReference type="AlphaFoldDB" id="A0A7X0MGM9"/>
<proteinExistence type="predicted"/>
<dbReference type="Proteomes" id="UP000521017">
    <property type="component" value="Unassembled WGS sequence"/>
</dbReference>
<organism evidence="1 2">
    <name type="scientific">Pedobacter cryoconitis</name>
    <dbReference type="NCBI Taxonomy" id="188932"/>
    <lineage>
        <taxon>Bacteria</taxon>
        <taxon>Pseudomonadati</taxon>
        <taxon>Bacteroidota</taxon>
        <taxon>Sphingobacteriia</taxon>
        <taxon>Sphingobacteriales</taxon>
        <taxon>Sphingobacteriaceae</taxon>
        <taxon>Pedobacter</taxon>
    </lineage>
</organism>